<keyword evidence="4" id="KW-0067">ATP-binding</keyword>
<dbReference type="Gene3D" id="1.10.510.10">
    <property type="entry name" value="Transferase(Phosphotransferase) domain 1"/>
    <property type="match status" value="1"/>
</dbReference>
<keyword evidence="3" id="KW-0418">Kinase</keyword>
<gene>
    <name evidence="7" type="ORF">FNV43_RR00666</name>
</gene>
<dbReference type="SUPFAM" id="SSF56112">
    <property type="entry name" value="Protein kinase-like (PK-like)"/>
    <property type="match status" value="1"/>
</dbReference>
<dbReference type="PANTHER" id="PTHR11042:SF136">
    <property type="entry name" value="EIF-2-ALPHA KINASE GCN2"/>
    <property type="match status" value="1"/>
</dbReference>
<dbReference type="InterPro" id="IPR011009">
    <property type="entry name" value="Kinase-like_dom_sf"/>
</dbReference>
<feature type="compositionally biased region" description="Basic and acidic residues" evidence="5">
    <location>
        <begin position="1"/>
        <end position="13"/>
    </location>
</feature>
<evidence type="ECO:0000256" key="2">
    <source>
        <dbReference type="ARBA" id="ARBA00022741"/>
    </source>
</evidence>
<dbReference type="GO" id="GO:0005829">
    <property type="term" value="C:cytosol"/>
    <property type="evidence" value="ECO:0007669"/>
    <property type="project" value="TreeGrafter"/>
</dbReference>
<evidence type="ECO:0000256" key="5">
    <source>
        <dbReference type="SAM" id="MobiDB-lite"/>
    </source>
</evidence>
<dbReference type="Pfam" id="PF00069">
    <property type="entry name" value="Pkinase"/>
    <property type="match status" value="1"/>
</dbReference>
<proteinExistence type="predicted"/>
<evidence type="ECO:0000256" key="4">
    <source>
        <dbReference type="ARBA" id="ARBA00022840"/>
    </source>
</evidence>
<keyword evidence="1" id="KW-0808">Transferase</keyword>
<evidence type="ECO:0000313" key="8">
    <source>
        <dbReference type="Proteomes" id="UP000796880"/>
    </source>
</evidence>
<dbReference type="Proteomes" id="UP000796880">
    <property type="component" value="Unassembled WGS sequence"/>
</dbReference>
<dbReference type="InterPro" id="IPR050339">
    <property type="entry name" value="CC_SR_Kinase"/>
</dbReference>
<feature type="compositionally biased region" description="Low complexity" evidence="5">
    <location>
        <begin position="20"/>
        <end position="41"/>
    </location>
</feature>
<dbReference type="PROSITE" id="PS00109">
    <property type="entry name" value="PROTEIN_KINASE_TYR"/>
    <property type="match status" value="1"/>
</dbReference>
<evidence type="ECO:0000256" key="3">
    <source>
        <dbReference type="ARBA" id="ARBA00022777"/>
    </source>
</evidence>
<evidence type="ECO:0000259" key="6">
    <source>
        <dbReference type="PROSITE" id="PS50011"/>
    </source>
</evidence>
<sequence>MGSETETRKRSDIEVTSDPTATTTTETASEAAAAVTTSETASEAETEGSGEMGSSCGEMGSETETRKRSDIEVTSDPAAGTTTSEAETEGCLYIQQEICESQGIIHGDLAPSNIFLDKNESVKIGDLRLAKFISENELCDFGVKLYCAPEIRNANPLCKANTKSDIFSLGIIFFEVFSNFETGMQRRVVLESLSDSVLKESEYDDPTTKLAFKLAHKETTRDLKSVGYRMK</sequence>
<feature type="domain" description="Protein kinase" evidence="6">
    <location>
        <begin position="1"/>
        <end position="231"/>
    </location>
</feature>
<keyword evidence="2" id="KW-0547">Nucleotide-binding</keyword>
<dbReference type="GO" id="GO:1990625">
    <property type="term" value="P:negative regulation of cytoplasmic translational initiation in response to stress"/>
    <property type="evidence" value="ECO:0007669"/>
    <property type="project" value="TreeGrafter"/>
</dbReference>
<dbReference type="OrthoDB" id="1194618at2759"/>
<evidence type="ECO:0000256" key="1">
    <source>
        <dbReference type="ARBA" id="ARBA00022679"/>
    </source>
</evidence>
<dbReference type="GO" id="GO:0004694">
    <property type="term" value="F:eukaryotic translation initiation factor 2alpha kinase activity"/>
    <property type="evidence" value="ECO:0007669"/>
    <property type="project" value="TreeGrafter"/>
</dbReference>
<comment type="caution">
    <text evidence="7">The sequence shown here is derived from an EMBL/GenBank/DDBJ whole genome shotgun (WGS) entry which is preliminary data.</text>
</comment>
<dbReference type="PROSITE" id="PS50011">
    <property type="entry name" value="PROTEIN_KINASE_DOM"/>
    <property type="match status" value="1"/>
</dbReference>
<dbReference type="PANTHER" id="PTHR11042">
    <property type="entry name" value="EUKARYOTIC TRANSLATION INITIATION FACTOR 2-ALPHA KINASE EIF2-ALPHA KINASE -RELATED"/>
    <property type="match status" value="1"/>
</dbReference>
<keyword evidence="8" id="KW-1185">Reference proteome</keyword>
<feature type="compositionally biased region" description="Low complexity" evidence="5">
    <location>
        <begin position="49"/>
        <end position="62"/>
    </location>
</feature>
<feature type="region of interest" description="Disordered" evidence="5">
    <location>
        <begin position="1"/>
        <end position="86"/>
    </location>
</feature>
<organism evidence="7 8">
    <name type="scientific">Rhamnella rubrinervis</name>
    <dbReference type="NCBI Taxonomy" id="2594499"/>
    <lineage>
        <taxon>Eukaryota</taxon>
        <taxon>Viridiplantae</taxon>
        <taxon>Streptophyta</taxon>
        <taxon>Embryophyta</taxon>
        <taxon>Tracheophyta</taxon>
        <taxon>Spermatophyta</taxon>
        <taxon>Magnoliopsida</taxon>
        <taxon>eudicotyledons</taxon>
        <taxon>Gunneridae</taxon>
        <taxon>Pentapetalae</taxon>
        <taxon>rosids</taxon>
        <taxon>fabids</taxon>
        <taxon>Rosales</taxon>
        <taxon>Rhamnaceae</taxon>
        <taxon>rhamnoid group</taxon>
        <taxon>Rhamneae</taxon>
        <taxon>Rhamnella</taxon>
    </lineage>
</organism>
<accession>A0A8K0MS85</accession>
<protein>
    <recommendedName>
        <fullName evidence="6">Protein kinase domain-containing protein</fullName>
    </recommendedName>
</protein>
<dbReference type="GO" id="GO:0005634">
    <property type="term" value="C:nucleus"/>
    <property type="evidence" value="ECO:0007669"/>
    <property type="project" value="TreeGrafter"/>
</dbReference>
<dbReference type="InterPro" id="IPR008266">
    <property type="entry name" value="Tyr_kinase_AS"/>
</dbReference>
<dbReference type="AlphaFoldDB" id="A0A8K0MS85"/>
<evidence type="ECO:0000313" key="7">
    <source>
        <dbReference type="EMBL" id="KAF3456023.1"/>
    </source>
</evidence>
<dbReference type="GO" id="GO:0005524">
    <property type="term" value="F:ATP binding"/>
    <property type="evidence" value="ECO:0007669"/>
    <property type="project" value="UniProtKB-KW"/>
</dbReference>
<reference evidence="7" key="1">
    <citation type="submission" date="2020-03" db="EMBL/GenBank/DDBJ databases">
        <title>A high-quality chromosome-level genome assembly of a woody plant with both climbing and erect habits, Rhamnella rubrinervis.</title>
        <authorList>
            <person name="Lu Z."/>
            <person name="Yang Y."/>
            <person name="Zhu X."/>
            <person name="Sun Y."/>
        </authorList>
    </citation>
    <scope>NUCLEOTIDE SEQUENCE</scope>
    <source>
        <strain evidence="7">BYM</strain>
        <tissue evidence="7">Leaf</tissue>
    </source>
</reference>
<dbReference type="EMBL" id="VOIH02000001">
    <property type="protein sequence ID" value="KAF3456023.1"/>
    <property type="molecule type" value="Genomic_DNA"/>
</dbReference>
<dbReference type="InterPro" id="IPR000719">
    <property type="entry name" value="Prot_kinase_dom"/>
</dbReference>
<name>A0A8K0MS85_9ROSA</name>